<keyword evidence="3" id="KW-1185">Reference proteome</keyword>
<dbReference type="EMBL" id="SDHX01000001">
    <property type="protein sequence ID" value="RXK56052.1"/>
    <property type="molecule type" value="Genomic_DNA"/>
</dbReference>
<accession>A0A4Q1CAZ4</accession>
<keyword evidence="1" id="KW-1133">Transmembrane helix</keyword>
<protein>
    <submittedName>
        <fullName evidence="2">Uncharacterized protein</fullName>
    </submittedName>
</protein>
<evidence type="ECO:0000256" key="1">
    <source>
        <dbReference type="SAM" id="Phobius"/>
    </source>
</evidence>
<sequence>MDTMTKSILWIAGIIAIVGTIFVFREKVVDYRENRRGWRLWVVHPFFRYLERDERGLWSPIDFETTWEPLGHGYVLKSILIPSAANWFTSPSWALSRRNEIIANLKEAYPENVVFVETEFNLEQQG</sequence>
<comment type="caution">
    <text evidence="2">The sequence shown here is derived from an EMBL/GenBank/DDBJ whole genome shotgun (WGS) entry which is preliminary data.</text>
</comment>
<evidence type="ECO:0000313" key="3">
    <source>
        <dbReference type="Proteomes" id="UP000290218"/>
    </source>
</evidence>
<dbReference type="RefSeq" id="WP_129047418.1">
    <property type="nucleotide sequence ID" value="NZ_SDHX01000001.1"/>
</dbReference>
<keyword evidence="1" id="KW-0812">Transmembrane</keyword>
<evidence type="ECO:0000313" key="2">
    <source>
        <dbReference type="EMBL" id="RXK56052.1"/>
    </source>
</evidence>
<keyword evidence="1" id="KW-0472">Membrane</keyword>
<feature type="transmembrane region" description="Helical" evidence="1">
    <location>
        <begin position="7"/>
        <end position="24"/>
    </location>
</feature>
<gene>
    <name evidence="2" type="ORF">ESB00_09280</name>
</gene>
<proteinExistence type="predicted"/>
<reference evidence="2 3" key="1">
    <citation type="submission" date="2019-01" db="EMBL/GenBank/DDBJ databases">
        <title>Lacunisphaera sp. strain TWA-58.</title>
        <authorList>
            <person name="Chen W.-M."/>
        </authorList>
    </citation>
    <scope>NUCLEOTIDE SEQUENCE [LARGE SCALE GENOMIC DNA]</scope>
    <source>
        <strain evidence="2 3">TWA-58</strain>
    </source>
</reference>
<dbReference type="AlphaFoldDB" id="A0A4Q1CAZ4"/>
<dbReference type="Proteomes" id="UP000290218">
    <property type="component" value="Unassembled WGS sequence"/>
</dbReference>
<name>A0A4Q1CAZ4_9BACT</name>
<organism evidence="2 3">
    <name type="scientific">Oleiharenicola lentus</name>
    <dbReference type="NCBI Taxonomy" id="2508720"/>
    <lineage>
        <taxon>Bacteria</taxon>
        <taxon>Pseudomonadati</taxon>
        <taxon>Verrucomicrobiota</taxon>
        <taxon>Opitutia</taxon>
        <taxon>Opitutales</taxon>
        <taxon>Opitutaceae</taxon>
        <taxon>Oleiharenicola</taxon>
    </lineage>
</organism>